<evidence type="ECO:0000256" key="1">
    <source>
        <dbReference type="SAM" id="SignalP"/>
    </source>
</evidence>
<proteinExistence type="predicted"/>
<dbReference type="EMBL" id="BLJN01000012">
    <property type="protein sequence ID" value="GFE84950.1"/>
    <property type="molecule type" value="Genomic_DNA"/>
</dbReference>
<feature type="chain" id="PRO_5032765002" evidence="1">
    <location>
        <begin position="22"/>
        <end position="106"/>
    </location>
</feature>
<sequence length="106" mass="10707">MRRLALNLMLFIALLLQGVVAVGGSVSADHGQEQHCAGHDAAAKDCACCPDGGTASMSCTAQCSAIQAPQVVLAPVRLAIASTLLAFVPPVFAGPNYAPLVPPPIA</sequence>
<keyword evidence="3" id="KW-1185">Reference proteome</keyword>
<comment type="caution">
    <text evidence="2">The sequence shown here is derived from an EMBL/GenBank/DDBJ whole genome shotgun (WGS) entry which is preliminary data.</text>
</comment>
<keyword evidence="1" id="KW-0732">Signal</keyword>
<dbReference type="Proteomes" id="UP000445000">
    <property type="component" value="Unassembled WGS sequence"/>
</dbReference>
<reference evidence="3" key="1">
    <citation type="submission" date="2020-01" db="EMBL/GenBank/DDBJ databases">
        <title>'Steroidobacter agaridevorans' sp. nov., agar-degrading bacteria isolated from rhizosphere soils.</title>
        <authorList>
            <person name="Ikenaga M."/>
            <person name="Kataoka M."/>
            <person name="Murouchi A."/>
            <person name="Katsuragi S."/>
            <person name="Sakai M."/>
        </authorList>
    </citation>
    <scope>NUCLEOTIDE SEQUENCE [LARGE SCALE GENOMIC DNA]</scope>
    <source>
        <strain evidence="3">YU21-B</strain>
    </source>
</reference>
<name>A0A829YNV9_9GAMM</name>
<accession>A0A829YNV9</accession>
<dbReference type="AlphaFoldDB" id="A0A829YNV9"/>
<protein>
    <submittedName>
        <fullName evidence="2">Uncharacterized protein</fullName>
    </submittedName>
</protein>
<gene>
    <name evidence="2" type="ORF">GCM10011487_69500</name>
</gene>
<dbReference type="RefSeq" id="WP_161816522.1">
    <property type="nucleotide sequence ID" value="NZ_BLJN01000012.1"/>
</dbReference>
<evidence type="ECO:0000313" key="3">
    <source>
        <dbReference type="Proteomes" id="UP000445000"/>
    </source>
</evidence>
<evidence type="ECO:0000313" key="2">
    <source>
        <dbReference type="EMBL" id="GFE84950.1"/>
    </source>
</evidence>
<organism evidence="2 3">
    <name type="scientific">Steroidobacter agaridevorans</name>
    <dbReference type="NCBI Taxonomy" id="2695856"/>
    <lineage>
        <taxon>Bacteria</taxon>
        <taxon>Pseudomonadati</taxon>
        <taxon>Pseudomonadota</taxon>
        <taxon>Gammaproteobacteria</taxon>
        <taxon>Steroidobacterales</taxon>
        <taxon>Steroidobacteraceae</taxon>
        <taxon>Steroidobacter</taxon>
    </lineage>
</organism>
<feature type="signal peptide" evidence="1">
    <location>
        <begin position="1"/>
        <end position="21"/>
    </location>
</feature>